<dbReference type="SUPFAM" id="SSF46689">
    <property type="entry name" value="Homeodomain-like"/>
    <property type="match status" value="1"/>
</dbReference>
<evidence type="ECO:0000259" key="5">
    <source>
        <dbReference type="PROSITE" id="PS50977"/>
    </source>
</evidence>
<keyword evidence="2 4" id="KW-0238">DNA-binding</keyword>
<organism evidence="6 7">
    <name type="scientific">SAR92 clade bacterium</name>
    <dbReference type="NCBI Taxonomy" id="2315479"/>
    <lineage>
        <taxon>Bacteria</taxon>
        <taxon>Pseudomonadati</taxon>
        <taxon>Pseudomonadota</taxon>
        <taxon>Gammaproteobacteria</taxon>
        <taxon>Cellvibrionales</taxon>
        <taxon>Porticoccaceae</taxon>
        <taxon>SAR92 clade</taxon>
    </lineage>
</organism>
<dbReference type="InterPro" id="IPR050109">
    <property type="entry name" value="HTH-type_TetR-like_transc_reg"/>
</dbReference>
<feature type="domain" description="HTH tetR-type" evidence="5">
    <location>
        <begin position="18"/>
        <end position="78"/>
    </location>
</feature>
<keyword evidence="3" id="KW-0804">Transcription</keyword>
<protein>
    <submittedName>
        <fullName evidence="6">TetR/AcrR family transcriptional regulator</fullName>
    </submittedName>
</protein>
<evidence type="ECO:0000256" key="1">
    <source>
        <dbReference type="ARBA" id="ARBA00023015"/>
    </source>
</evidence>
<keyword evidence="1" id="KW-0805">Transcription regulation</keyword>
<dbReference type="AlphaFoldDB" id="A0A520MDT1"/>
<evidence type="ECO:0000256" key="3">
    <source>
        <dbReference type="ARBA" id="ARBA00023163"/>
    </source>
</evidence>
<evidence type="ECO:0000256" key="4">
    <source>
        <dbReference type="PROSITE-ProRule" id="PRU00335"/>
    </source>
</evidence>
<dbReference type="GO" id="GO:0000976">
    <property type="term" value="F:transcription cis-regulatory region binding"/>
    <property type="evidence" value="ECO:0007669"/>
    <property type="project" value="TreeGrafter"/>
</dbReference>
<dbReference type="Proteomes" id="UP000315889">
    <property type="component" value="Unassembled WGS sequence"/>
</dbReference>
<proteinExistence type="predicted"/>
<sequence length="222" mass="25172">MDSPVIARGNITRQANKRLRRQHILNIAKNLIATEGFEAFTLTQLAREAGVSGPTVYNLFGKKDDIFQELVSEMVTTIGVALSNPDMSDPIAGAEAFTDNLLHLYQQDEAFYRAAFLAADRTRLFDHELPTGIFHQSLQIAKRICADAKADGFLYGNIETAKLAEQLFACQRLARQDWVNGYIDLKRYRKQVLIGMYITYAADARPDFHKRLCEEIQQLKNK</sequence>
<evidence type="ECO:0000313" key="7">
    <source>
        <dbReference type="Proteomes" id="UP000315889"/>
    </source>
</evidence>
<gene>
    <name evidence="6" type="ORF">EVB03_08175</name>
</gene>
<accession>A0A520MDT1</accession>
<dbReference type="InterPro" id="IPR009057">
    <property type="entry name" value="Homeodomain-like_sf"/>
</dbReference>
<dbReference type="PANTHER" id="PTHR30055:SF234">
    <property type="entry name" value="HTH-TYPE TRANSCRIPTIONAL REGULATOR BETI"/>
    <property type="match status" value="1"/>
</dbReference>
<dbReference type="PROSITE" id="PS50977">
    <property type="entry name" value="HTH_TETR_2"/>
    <property type="match status" value="1"/>
</dbReference>
<comment type="caution">
    <text evidence="6">The sequence shown here is derived from an EMBL/GenBank/DDBJ whole genome shotgun (WGS) entry which is preliminary data.</text>
</comment>
<dbReference type="Pfam" id="PF00440">
    <property type="entry name" value="TetR_N"/>
    <property type="match status" value="1"/>
</dbReference>
<name>A0A520MDT1_9GAMM</name>
<dbReference type="Gene3D" id="1.10.357.10">
    <property type="entry name" value="Tetracycline Repressor, domain 2"/>
    <property type="match status" value="1"/>
</dbReference>
<dbReference type="PRINTS" id="PR00455">
    <property type="entry name" value="HTHTETR"/>
</dbReference>
<dbReference type="EMBL" id="SHBP01000013">
    <property type="protein sequence ID" value="RZO19341.1"/>
    <property type="molecule type" value="Genomic_DNA"/>
</dbReference>
<evidence type="ECO:0000256" key="2">
    <source>
        <dbReference type="ARBA" id="ARBA00023125"/>
    </source>
</evidence>
<dbReference type="InterPro" id="IPR001647">
    <property type="entry name" value="HTH_TetR"/>
</dbReference>
<reference evidence="6 7" key="1">
    <citation type="submission" date="2019-02" db="EMBL/GenBank/DDBJ databases">
        <title>Prokaryotic population dynamics and viral predation in marine succession experiment using metagenomics: the confinement effect.</title>
        <authorList>
            <person name="Haro-Moreno J.M."/>
            <person name="Rodriguez-Valera F."/>
            <person name="Lopez-Perez M."/>
        </authorList>
    </citation>
    <scope>NUCLEOTIDE SEQUENCE [LARGE SCALE GENOMIC DNA]</scope>
    <source>
        <strain evidence="6">MED-G170</strain>
    </source>
</reference>
<dbReference type="GO" id="GO:0003700">
    <property type="term" value="F:DNA-binding transcription factor activity"/>
    <property type="evidence" value="ECO:0007669"/>
    <property type="project" value="TreeGrafter"/>
</dbReference>
<dbReference type="PANTHER" id="PTHR30055">
    <property type="entry name" value="HTH-TYPE TRANSCRIPTIONAL REGULATOR RUTR"/>
    <property type="match status" value="1"/>
</dbReference>
<evidence type="ECO:0000313" key="6">
    <source>
        <dbReference type="EMBL" id="RZO19341.1"/>
    </source>
</evidence>
<feature type="DNA-binding region" description="H-T-H motif" evidence="4">
    <location>
        <begin position="41"/>
        <end position="60"/>
    </location>
</feature>